<dbReference type="PROSITE" id="PS50089">
    <property type="entry name" value="ZF_RING_2"/>
    <property type="match status" value="1"/>
</dbReference>
<keyword evidence="4" id="KW-0812">Transmembrane</keyword>
<feature type="domain" description="RING-type" evidence="5">
    <location>
        <begin position="269"/>
        <end position="304"/>
    </location>
</feature>
<dbReference type="PROSITE" id="PS00518">
    <property type="entry name" value="ZF_RING_1"/>
    <property type="match status" value="1"/>
</dbReference>
<feature type="transmembrane region" description="Helical" evidence="4">
    <location>
        <begin position="16"/>
        <end position="33"/>
    </location>
</feature>
<dbReference type="SUPFAM" id="SSF48452">
    <property type="entry name" value="TPR-like"/>
    <property type="match status" value="1"/>
</dbReference>
<dbReference type="Gene3D" id="1.25.40.10">
    <property type="entry name" value="Tetratricopeptide repeat domain"/>
    <property type="match status" value="1"/>
</dbReference>
<dbReference type="GO" id="GO:0008270">
    <property type="term" value="F:zinc ion binding"/>
    <property type="evidence" value="ECO:0007669"/>
    <property type="project" value="UniProtKB-KW"/>
</dbReference>
<evidence type="ECO:0000256" key="2">
    <source>
        <dbReference type="ARBA" id="ARBA00022771"/>
    </source>
</evidence>
<keyword evidence="2" id="KW-0863">Zinc-finger</keyword>
<reference evidence="6" key="1">
    <citation type="journal article" date="2020" name="Nature">
        <title>Giant virus diversity and host interactions through global metagenomics.</title>
        <authorList>
            <person name="Schulz F."/>
            <person name="Roux S."/>
            <person name="Paez-Espino D."/>
            <person name="Jungbluth S."/>
            <person name="Walsh D.A."/>
            <person name="Denef V.J."/>
            <person name="McMahon K.D."/>
            <person name="Konstantinidis K.T."/>
            <person name="Eloe-Fadrosh E.A."/>
            <person name="Kyrpides N.C."/>
            <person name="Woyke T."/>
        </authorList>
    </citation>
    <scope>NUCLEOTIDE SEQUENCE</scope>
    <source>
        <strain evidence="6">GVMAG-M-3300023184-168</strain>
    </source>
</reference>
<evidence type="ECO:0000259" key="5">
    <source>
        <dbReference type="PROSITE" id="PS50089"/>
    </source>
</evidence>
<dbReference type="Gene3D" id="3.30.40.10">
    <property type="entry name" value="Zinc/RING finger domain, C3HC4 (zinc finger)"/>
    <property type="match status" value="1"/>
</dbReference>
<dbReference type="EMBL" id="MN740010">
    <property type="protein sequence ID" value="QHT83543.1"/>
    <property type="molecule type" value="Genomic_DNA"/>
</dbReference>
<evidence type="ECO:0000313" key="6">
    <source>
        <dbReference type="EMBL" id="QHT83543.1"/>
    </source>
</evidence>
<dbReference type="InterPro" id="IPR011990">
    <property type="entry name" value="TPR-like_helical_dom_sf"/>
</dbReference>
<dbReference type="InterPro" id="IPR017907">
    <property type="entry name" value="Znf_RING_CS"/>
</dbReference>
<proteinExistence type="predicted"/>
<evidence type="ECO:0000256" key="3">
    <source>
        <dbReference type="ARBA" id="ARBA00022833"/>
    </source>
</evidence>
<accession>A0A6C0HUK2</accession>
<organism evidence="6">
    <name type="scientific">viral metagenome</name>
    <dbReference type="NCBI Taxonomy" id="1070528"/>
    <lineage>
        <taxon>unclassified sequences</taxon>
        <taxon>metagenomes</taxon>
        <taxon>organismal metagenomes</taxon>
    </lineage>
</organism>
<evidence type="ECO:0000256" key="4">
    <source>
        <dbReference type="SAM" id="Phobius"/>
    </source>
</evidence>
<keyword evidence="4" id="KW-0472">Membrane</keyword>
<dbReference type="InterPro" id="IPR001841">
    <property type="entry name" value="Znf_RING"/>
</dbReference>
<sequence>MFFVTIPNKCKNPKKNIIFIFFIIENFLFQFIIQKIENIINKINKFNNNNNMETYTEPEFIGIMLLGELFSRRASLLEKDLDFDYENEIINLYKEASIINEKYTPELAIYYEDHNFPFNIVENEYLKAISKFKNSSNLFNLADFYKKNKKYPEMIKYLITNINDYEDCESMVFLALYYSDINNNETAIMYYKMALFNYDPDDTENGVELNTFITIKELIKLFDIIDENNLCKDNDIYRNLKKLYNETKHISIYNNKVRLFTQLNHFTECGICLNTELNIDLNCGHCVCKKCYLELFESPCPFCRR</sequence>
<dbReference type="InterPro" id="IPR013083">
    <property type="entry name" value="Znf_RING/FYVE/PHD"/>
</dbReference>
<evidence type="ECO:0000256" key="1">
    <source>
        <dbReference type="ARBA" id="ARBA00022723"/>
    </source>
</evidence>
<keyword evidence="4" id="KW-1133">Transmembrane helix</keyword>
<protein>
    <recommendedName>
        <fullName evidence="5">RING-type domain-containing protein</fullName>
    </recommendedName>
</protein>
<keyword evidence="3" id="KW-0862">Zinc</keyword>
<name>A0A6C0HUK2_9ZZZZ</name>
<dbReference type="GO" id="GO:0005737">
    <property type="term" value="C:cytoplasm"/>
    <property type="evidence" value="ECO:0007669"/>
    <property type="project" value="UniProtKB-ARBA"/>
</dbReference>
<keyword evidence="1" id="KW-0479">Metal-binding</keyword>
<dbReference type="AlphaFoldDB" id="A0A6C0HUK2"/>